<protein>
    <submittedName>
        <fullName evidence="2">WbuC family cupin fold metalloprotein</fullName>
    </submittedName>
</protein>
<dbReference type="Pfam" id="PF19480">
    <property type="entry name" value="DUF6016"/>
    <property type="match status" value="1"/>
</dbReference>
<dbReference type="InterPro" id="IPR011051">
    <property type="entry name" value="RmlC_Cupin_sf"/>
</dbReference>
<feature type="domain" description="Cupin fold metalloprotein WbuC cupin" evidence="1">
    <location>
        <begin position="11"/>
        <end position="94"/>
    </location>
</feature>
<dbReference type="Gene3D" id="2.60.120.10">
    <property type="entry name" value="Jelly Rolls"/>
    <property type="match status" value="1"/>
</dbReference>
<proteinExistence type="predicted"/>
<sequence length="168" mass="18892">MGRLYLAIQLFDDSLFSQLQDGAAQSPRRRLNHNIHSDLSDPVQRLFITLMPDSYVRPHRHSQSDKWEFFLMLEGTASFVIFSQEGEVLARHTLCAQGPLRGLEIPPGTWHSVVALEQPATFLEVKQGPYQALSAEDMANWAPAEGEPEVQAFLQRLKGCQVGDKFNG</sequence>
<keyword evidence="3" id="KW-1185">Reference proteome</keyword>
<dbReference type="InterPro" id="IPR027565">
    <property type="entry name" value="Cupin_WbuC"/>
</dbReference>
<comment type="caution">
    <text evidence="2">The sequence shown here is derived from an EMBL/GenBank/DDBJ whole genome shotgun (WGS) entry which is preliminary data.</text>
</comment>
<dbReference type="CDD" id="cd07005">
    <property type="entry name" value="cupin_WbuC-like"/>
    <property type="match status" value="1"/>
</dbReference>
<dbReference type="Proteomes" id="UP000663992">
    <property type="component" value="Unassembled WGS sequence"/>
</dbReference>
<dbReference type="InterPro" id="IPR046058">
    <property type="entry name" value="WbuC_cupin"/>
</dbReference>
<name>A0ABS3D052_9ALTE</name>
<dbReference type="InterPro" id="IPR014710">
    <property type="entry name" value="RmlC-like_jellyroll"/>
</dbReference>
<dbReference type="EMBL" id="JAFKCS010000034">
    <property type="protein sequence ID" value="MBN7822195.1"/>
    <property type="molecule type" value="Genomic_DNA"/>
</dbReference>
<dbReference type="SUPFAM" id="SSF51182">
    <property type="entry name" value="RmlC-like cupins"/>
    <property type="match status" value="1"/>
</dbReference>
<dbReference type="NCBIfam" id="TIGR04366">
    <property type="entry name" value="cupin_WbuC"/>
    <property type="match status" value="1"/>
</dbReference>
<evidence type="ECO:0000313" key="2">
    <source>
        <dbReference type="EMBL" id="MBN7822195.1"/>
    </source>
</evidence>
<organism evidence="2 3">
    <name type="scientific">Bowmanella yangjiangensis</name>
    <dbReference type="NCBI Taxonomy" id="2811230"/>
    <lineage>
        <taxon>Bacteria</taxon>
        <taxon>Pseudomonadati</taxon>
        <taxon>Pseudomonadota</taxon>
        <taxon>Gammaproteobacteria</taxon>
        <taxon>Alteromonadales</taxon>
        <taxon>Alteromonadaceae</taxon>
        <taxon>Bowmanella</taxon>
    </lineage>
</organism>
<evidence type="ECO:0000313" key="3">
    <source>
        <dbReference type="Proteomes" id="UP000663992"/>
    </source>
</evidence>
<evidence type="ECO:0000259" key="1">
    <source>
        <dbReference type="Pfam" id="PF19480"/>
    </source>
</evidence>
<reference evidence="2 3" key="1">
    <citation type="submission" date="2021-03" db="EMBL/GenBank/DDBJ databases">
        <title>novel species isolated from a fishpond in China.</title>
        <authorList>
            <person name="Lu H."/>
            <person name="Cai Z."/>
        </authorList>
    </citation>
    <scope>NUCLEOTIDE SEQUENCE [LARGE SCALE GENOMIC DNA]</scope>
    <source>
        <strain evidence="2 3">Y57</strain>
    </source>
</reference>
<gene>
    <name evidence="2" type="ORF">J0A65_20185</name>
</gene>
<accession>A0ABS3D052</accession>